<name>A0A7S4CDL9_9EUGL</name>
<reference evidence="4" key="1">
    <citation type="submission" date="2021-01" db="EMBL/GenBank/DDBJ databases">
        <authorList>
            <person name="Corre E."/>
            <person name="Pelletier E."/>
            <person name="Niang G."/>
            <person name="Scheremetjew M."/>
            <person name="Finn R."/>
            <person name="Kale V."/>
            <person name="Holt S."/>
            <person name="Cochrane G."/>
            <person name="Meng A."/>
            <person name="Brown T."/>
            <person name="Cohen L."/>
        </authorList>
    </citation>
    <scope>NUCLEOTIDE SEQUENCE</scope>
    <source>
        <strain evidence="4">CCMP1594</strain>
    </source>
</reference>
<proteinExistence type="inferred from homology"/>
<gene>
    <name evidence="4" type="ORF">EGYM00163_LOCUS5457</name>
</gene>
<dbReference type="GO" id="GO:0005524">
    <property type="term" value="F:ATP binding"/>
    <property type="evidence" value="ECO:0007669"/>
    <property type="project" value="UniProtKB-UniRule"/>
</dbReference>
<dbReference type="InterPro" id="IPR036961">
    <property type="entry name" value="Kinesin_motor_dom_sf"/>
</dbReference>
<dbReference type="GO" id="GO:0005875">
    <property type="term" value="C:microtubule associated complex"/>
    <property type="evidence" value="ECO:0007669"/>
    <property type="project" value="TreeGrafter"/>
</dbReference>
<feature type="binding site" evidence="1">
    <location>
        <begin position="198"/>
        <end position="205"/>
    </location>
    <ligand>
        <name>ATP</name>
        <dbReference type="ChEBI" id="CHEBI:30616"/>
    </ligand>
</feature>
<dbReference type="AlphaFoldDB" id="A0A7S4CDL9"/>
<dbReference type="SUPFAM" id="SSF52540">
    <property type="entry name" value="P-loop containing nucleoside triphosphate hydrolases"/>
    <property type="match status" value="1"/>
</dbReference>
<dbReference type="Pfam" id="PF00225">
    <property type="entry name" value="Kinesin"/>
    <property type="match status" value="1"/>
</dbReference>
<keyword evidence="1" id="KW-0067">ATP-binding</keyword>
<accession>A0A7S4CDL9</accession>
<dbReference type="PRINTS" id="PR00380">
    <property type="entry name" value="KINESINHEAVY"/>
</dbReference>
<evidence type="ECO:0000256" key="1">
    <source>
        <dbReference type="PROSITE-ProRule" id="PRU00283"/>
    </source>
</evidence>
<evidence type="ECO:0000313" key="4">
    <source>
        <dbReference type="EMBL" id="CAE0794339.1"/>
    </source>
</evidence>
<feature type="region of interest" description="Disordered" evidence="2">
    <location>
        <begin position="1"/>
        <end position="109"/>
    </location>
</feature>
<keyword evidence="1" id="KW-0505">Motor protein</keyword>
<evidence type="ECO:0000259" key="3">
    <source>
        <dbReference type="PROSITE" id="PS50067"/>
    </source>
</evidence>
<sequence length="781" mass="86261">MPEKVKKKRAQSSTSKSTKSKSSTPTTTKSKPPQTSSTSAISHDDRRNSMLNASWDKESTSSVSENGMTGSGESVRSTPRRNSTSSESVCRSDPSPRLTTPRDGRGGNADLLKVVVRIRPPHPETDGVSQICARTRGSKLVSVTCPGTAVRQGSVERTFKFDDAFGPECTQDHLYQNVGRPMLTDALNGYNTCLFAYGQTGSGKTYSLQGEGIISSEGGITSRICREMFSKFVDLLEDNARTSIKVVLTYYEVYNEHVYDLLQPKSAGTDLKALEVRQDADQKAIVVGLSKHTVLNHESVVRLLKVGGQNRHISNTKMNKSSSRSHSVLQLQIIQTLESNASYEKDLESLMTIVDLAGSERLSTSDTSGTRLEESVQINKSLSTLGRALNALADNKPHVPMRDSKLTRLLGDYFGGNSKTIMLATISPSAAHCAETVSTLEFALHAGAIKQCAKINKRERYNDTRQLQQQVEMLKRKLRDQEMSYEQSLMVKDMRISQLEAALRQQNLTGGDLQSPTASNASALLNSAAWRTYSQKLLDVNLQLEDESPSDHTEDLHRTISEQQNEVAYLKEMMEYRVRCHAELYRRLTDVTQSFREVQADHTHCAERAALQHRTYCQSWSNVTRALQDSMSVQGTALHSLNQQQDRLRAALCSSPCSNTARVLQEQLVLTSDTTSSIENDLHNKQRIVAQMVHYMEQSDALANTMQWSSHANTNVFVAGTPRQAGEGSSHANNNVFVAGTPRQAGASHANSNVFVAGTPRQAGEGSKVSEDQRREYHMSV</sequence>
<feature type="domain" description="Kinesin motor" evidence="3">
    <location>
        <begin position="111"/>
        <end position="449"/>
    </location>
</feature>
<evidence type="ECO:0000256" key="2">
    <source>
        <dbReference type="SAM" id="MobiDB-lite"/>
    </source>
</evidence>
<dbReference type="EMBL" id="HBJA01016898">
    <property type="protein sequence ID" value="CAE0794339.1"/>
    <property type="molecule type" value="Transcribed_RNA"/>
</dbReference>
<dbReference type="GO" id="GO:0051231">
    <property type="term" value="P:spindle elongation"/>
    <property type="evidence" value="ECO:0007669"/>
    <property type="project" value="TreeGrafter"/>
</dbReference>
<protein>
    <recommendedName>
        <fullName evidence="3">Kinesin motor domain-containing protein</fullName>
    </recommendedName>
</protein>
<feature type="compositionally biased region" description="Basic and acidic residues" evidence="2">
    <location>
        <begin position="768"/>
        <end position="781"/>
    </location>
</feature>
<dbReference type="GO" id="GO:0007052">
    <property type="term" value="P:mitotic spindle organization"/>
    <property type="evidence" value="ECO:0007669"/>
    <property type="project" value="TreeGrafter"/>
</dbReference>
<feature type="compositionally biased region" description="Basic residues" evidence="2">
    <location>
        <begin position="1"/>
        <end position="10"/>
    </location>
</feature>
<dbReference type="GO" id="GO:0003777">
    <property type="term" value="F:microtubule motor activity"/>
    <property type="evidence" value="ECO:0007669"/>
    <property type="project" value="InterPro"/>
</dbReference>
<feature type="compositionally biased region" description="Low complexity" evidence="2">
    <location>
        <begin position="11"/>
        <end position="39"/>
    </location>
</feature>
<dbReference type="PANTHER" id="PTHR47969:SF29">
    <property type="entry name" value="KINESIN-LIKE PROTEIN"/>
    <property type="match status" value="1"/>
</dbReference>
<dbReference type="PANTHER" id="PTHR47969">
    <property type="entry name" value="CHROMOSOME-ASSOCIATED KINESIN KIF4A-RELATED"/>
    <property type="match status" value="1"/>
</dbReference>
<dbReference type="InterPro" id="IPR001752">
    <property type="entry name" value="Kinesin_motor_dom"/>
</dbReference>
<dbReference type="Gene3D" id="3.40.850.10">
    <property type="entry name" value="Kinesin motor domain"/>
    <property type="match status" value="1"/>
</dbReference>
<dbReference type="CDD" id="cd00106">
    <property type="entry name" value="KISc"/>
    <property type="match status" value="1"/>
</dbReference>
<comment type="similarity">
    <text evidence="1">Belongs to the TRAFAC class myosin-kinesin ATPase superfamily. Kinesin family.</text>
</comment>
<feature type="compositionally biased region" description="Polar residues" evidence="2">
    <location>
        <begin position="60"/>
        <end position="89"/>
    </location>
</feature>
<dbReference type="InterPro" id="IPR027417">
    <property type="entry name" value="P-loop_NTPase"/>
</dbReference>
<feature type="region of interest" description="Disordered" evidence="2">
    <location>
        <begin position="757"/>
        <end position="781"/>
    </location>
</feature>
<keyword evidence="1" id="KW-0547">Nucleotide-binding</keyword>
<dbReference type="SMART" id="SM00129">
    <property type="entry name" value="KISc"/>
    <property type="match status" value="1"/>
</dbReference>
<dbReference type="GO" id="GO:0008017">
    <property type="term" value="F:microtubule binding"/>
    <property type="evidence" value="ECO:0007669"/>
    <property type="project" value="InterPro"/>
</dbReference>
<dbReference type="GO" id="GO:0007018">
    <property type="term" value="P:microtubule-based movement"/>
    <property type="evidence" value="ECO:0007669"/>
    <property type="project" value="InterPro"/>
</dbReference>
<dbReference type="InterPro" id="IPR027640">
    <property type="entry name" value="Kinesin-like_fam"/>
</dbReference>
<organism evidence="4">
    <name type="scientific">Eutreptiella gymnastica</name>
    <dbReference type="NCBI Taxonomy" id="73025"/>
    <lineage>
        <taxon>Eukaryota</taxon>
        <taxon>Discoba</taxon>
        <taxon>Euglenozoa</taxon>
        <taxon>Euglenida</taxon>
        <taxon>Spirocuta</taxon>
        <taxon>Euglenophyceae</taxon>
        <taxon>Eutreptiales</taxon>
        <taxon>Eutreptiaceae</taxon>
        <taxon>Eutreptiella</taxon>
    </lineage>
</organism>
<dbReference type="PROSITE" id="PS50067">
    <property type="entry name" value="KINESIN_MOTOR_2"/>
    <property type="match status" value="1"/>
</dbReference>